<dbReference type="PANTHER" id="PTHR48111:SF50">
    <property type="entry name" value="KDP OPERON TRANSCRIPTIONAL REGULATORY PROTEIN KDPE"/>
    <property type="match status" value="1"/>
</dbReference>
<evidence type="ECO:0000256" key="8">
    <source>
        <dbReference type="PROSITE-ProRule" id="PRU00169"/>
    </source>
</evidence>
<dbReference type="Pfam" id="PF00072">
    <property type="entry name" value="Response_reg"/>
    <property type="match status" value="1"/>
</dbReference>
<sequence>MTTPAALPAPALLVIDDEAQIRRLLRVTLEAGGYRVREAETGAQGLHEIALNAPDGIILDLGLPDMDGGEVVRRLREWSRLPVLVLSVRGSEDDKIAALDAGADDYLTKPFGGRELLARVRAILRRVQSTGEQAIVQIGDIEIDQVARLVRRKGEEVHLTAKEYALLRLLVQHRGKVVTHRQILRELWGPQAEENTHYLRVQMTHLRQKLEANPQTPQLLKTEPGVGYRLIDATA</sequence>
<accession>A0A556QQM2</accession>
<name>A0A556QQM2_9BACT</name>
<protein>
    <submittedName>
        <fullName evidence="12">Response regulator</fullName>
    </submittedName>
</protein>
<feature type="DNA-binding region" description="OmpR/PhoB-type" evidence="9">
    <location>
        <begin position="133"/>
        <end position="232"/>
    </location>
</feature>
<keyword evidence="4" id="KW-0902">Two-component regulatory system</keyword>
<proteinExistence type="predicted"/>
<dbReference type="FunFam" id="3.40.50.2300:FF:000021">
    <property type="entry name" value="Two-component system response regulator KdpE"/>
    <property type="match status" value="1"/>
</dbReference>
<feature type="modified residue" description="4-aspartylphosphate" evidence="8">
    <location>
        <position position="60"/>
    </location>
</feature>
<dbReference type="GO" id="GO:0032993">
    <property type="term" value="C:protein-DNA complex"/>
    <property type="evidence" value="ECO:0007669"/>
    <property type="project" value="TreeGrafter"/>
</dbReference>
<dbReference type="Gene3D" id="6.10.250.690">
    <property type="match status" value="1"/>
</dbReference>
<dbReference type="AlphaFoldDB" id="A0A556QQM2"/>
<keyword evidence="2" id="KW-0963">Cytoplasm</keyword>
<dbReference type="GO" id="GO:0005829">
    <property type="term" value="C:cytosol"/>
    <property type="evidence" value="ECO:0007669"/>
    <property type="project" value="TreeGrafter"/>
</dbReference>
<organism evidence="12 13">
    <name type="scientific">Rariglobus hedericola</name>
    <dbReference type="NCBI Taxonomy" id="2597822"/>
    <lineage>
        <taxon>Bacteria</taxon>
        <taxon>Pseudomonadati</taxon>
        <taxon>Verrucomicrobiota</taxon>
        <taxon>Opitutia</taxon>
        <taxon>Opitutales</taxon>
        <taxon>Opitutaceae</taxon>
        <taxon>Rariglobus</taxon>
    </lineage>
</organism>
<feature type="domain" description="OmpR/PhoB-type" evidence="11">
    <location>
        <begin position="133"/>
        <end position="232"/>
    </location>
</feature>
<evidence type="ECO:0000256" key="7">
    <source>
        <dbReference type="ARBA" id="ARBA00023163"/>
    </source>
</evidence>
<evidence type="ECO:0000256" key="6">
    <source>
        <dbReference type="ARBA" id="ARBA00023125"/>
    </source>
</evidence>
<comment type="subcellular location">
    <subcellularLocation>
        <location evidence="1">Cytoplasm</location>
    </subcellularLocation>
</comment>
<evidence type="ECO:0000256" key="4">
    <source>
        <dbReference type="ARBA" id="ARBA00023012"/>
    </source>
</evidence>
<dbReference type="GO" id="GO:0000987">
    <property type="term" value="F:cis-regulatory region sequence-specific DNA binding"/>
    <property type="evidence" value="ECO:0007669"/>
    <property type="project" value="UniProtKB-ARBA"/>
</dbReference>
<dbReference type="SMART" id="SM00862">
    <property type="entry name" value="Trans_reg_C"/>
    <property type="match status" value="1"/>
</dbReference>
<dbReference type="Pfam" id="PF00486">
    <property type="entry name" value="Trans_reg_C"/>
    <property type="match status" value="1"/>
</dbReference>
<dbReference type="InterPro" id="IPR036388">
    <property type="entry name" value="WH-like_DNA-bd_sf"/>
</dbReference>
<evidence type="ECO:0000259" key="11">
    <source>
        <dbReference type="PROSITE" id="PS51755"/>
    </source>
</evidence>
<comment type="caution">
    <text evidence="12">The sequence shown here is derived from an EMBL/GenBank/DDBJ whole genome shotgun (WGS) entry which is preliminary data.</text>
</comment>
<evidence type="ECO:0000256" key="5">
    <source>
        <dbReference type="ARBA" id="ARBA00023015"/>
    </source>
</evidence>
<dbReference type="GO" id="GO:0000156">
    <property type="term" value="F:phosphorelay response regulator activity"/>
    <property type="evidence" value="ECO:0007669"/>
    <property type="project" value="TreeGrafter"/>
</dbReference>
<dbReference type="Gene3D" id="3.40.50.2300">
    <property type="match status" value="1"/>
</dbReference>
<dbReference type="GO" id="GO:0042802">
    <property type="term" value="F:identical protein binding"/>
    <property type="evidence" value="ECO:0007669"/>
    <property type="project" value="UniProtKB-ARBA"/>
</dbReference>
<dbReference type="Gene3D" id="1.10.10.10">
    <property type="entry name" value="Winged helix-like DNA-binding domain superfamily/Winged helix DNA-binding domain"/>
    <property type="match status" value="1"/>
</dbReference>
<evidence type="ECO:0000256" key="1">
    <source>
        <dbReference type="ARBA" id="ARBA00004496"/>
    </source>
</evidence>
<dbReference type="InterPro" id="IPR001867">
    <property type="entry name" value="OmpR/PhoB-type_DNA-bd"/>
</dbReference>
<gene>
    <name evidence="12" type="ORF">FPL22_06395</name>
</gene>
<dbReference type="EMBL" id="VMBG01000001">
    <property type="protein sequence ID" value="TSJ78929.1"/>
    <property type="molecule type" value="Genomic_DNA"/>
</dbReference>
<dbReference type="InterPro" id="IPR001789">
    <property type="entry name" value="Sig_transdc_resp-reg_receiver"/>
</dbReference>
<keyword evidence="7" id="KW-0804">Transcription</keyword>
<dbReference type="PROSITE" id="PS51755">
    <property type="entry name" value="OMPR_PHOB"/>
    <property type="match status" value="1"/>
</dbReference>
<evidence type="ECO:0000313" key="12">
    <source>
        <dbReference type="EMBL" id="TSJ78929.1"/>
    </source>
</evidence>
<dbReference type="RefSeq" id="WP_144229270.1">
    <property type="nucleotide sequence ID" value="NZ_CBCRVV010000019.1"/>
</dbReference>
<evidence type="ECO:0000256" key="2">
    <source>
        <dbReference type="ARBA" id="ARBA00022490"/>
    </source>
</evidence>
<dbReference type="CDD" id="cd00383">
    <property type="entry name" value="trans_reg_C"/>
    <property type="match status" value="1"/>
</dbReference>
<dbReference type="OrthoDB" id="9778145at2"/>
<dbReference type="SMART" id="SM00448">
    <property type="entry name" value="REC"/>
    <property type="match status" value="1"/>
</dbReference>
<keyword evidence="5" id="KW-0805">Transcription regulation</keyword>
<dbReference type="CDD" id="cd17620">
    <property type="entry name" value="REC_OmpR_KdpE-like"/>
    <property type="match status" value="1"/>
</dbReference>
<dbReference type="FunFam" id="1.10.10.10:FF:000210">
    <property type="entry name" value="Winged-helix transcriptional response regulator KdpE"/>
    <property type="match status" value="1"/>
</dbReference>
<keyword evidence="6 9" id="KW-0238">DNA-binding</keyword>
<dbReference type="InterPro" id="IPR011006">
    <property type="entry name" value="CheY-like_superfamily"/>
</dbReference>
<dbReference type="SUPFAM" id="SSF52172">
    <property type="entry name" value="CheY-like"/>
    <property type="match status" value="1"/>
</dbReference>
<dbReference type="Proteomes" id="UP000315648">
    <property type="component" value="Unassembled WGS sequence"/>
</dbReference>
<evidence type="ECO:0000256" key="9">
    <source>
        <dbReference type="PROSITE-ProRule" id="PRU01091"/>
    </source>
</evidence>
<keyword evidence="13" id="KW-1185">Reference proteome</keyword>
<dbReference type="InterPro" id="IPR039420">
    <property type="entry name" value="WalR-like"/>
</dbReference>
<dbReference type="GO" id="GO:0045893">
    <property type="term" value="P:positive regulation of DNA-templated transcription"/>
    <property type="evidence" value="ECO:0007669"/>
    <property type="project" value="UniProtKB-ARBA"/>
</dbReference>
<feature type="domain" description="Response regulatory" evidence="10">
    <location>
        <begin position="11"/>
        <end position="124"/>
    </location>
</feature>
<keyword evidence="3 8" id="KW-0597">Phosphoprotein</keyword>
<dbReference type="PROSITE" id="PS50110">
    <property type="entry name" value="RESPONSE_REGULATORY"/>
    <property type="match status" value="1"/>
</dbReference>
<dbReference type="PANTHER" id="PTHR48111">
    <property type="entry name" value="REGULATOR OF RPOS"/>
    <property type="match status" value="1"/>
</dbReference>
<evidence type="ECO:0000256" key="3">
    <source>
        <dbReference type="ARBA" id="ARBA00022553"/>
    </source>
</evidence>
<evidence type="ECO:0000259" key="10">
    <source>
        <dbReference type="PROSITE" id="PS50110"/>
    </source>
</evidence>
<reference evidence="12 13" key="1">
    <citation type="submission" date="2019-07" db="EMBL/GenBank/DDBJ databases">
        <title>Description of 53C-WASEF.</title>
        <authorList>
            <person name="Pitt A."/>
            <person name="Hahn M.W."/>
        </authorList>
    </citation>
    <scope>NUCLEOTIDE SEQUENCE [LARGE SCALE GENOMIC DNA]</scope>
    <source>
        <strain evidence="12 13">53C-WASEF</strain>
    </source>
</reference>
<evidence type="ECO:0000313" key="13">
    <source>
        <dbReference type="Proteomes" id="UP000315648"/>
    </source>
</evidence>